<proteinExistence type="predicted"/>
<evidence type="ECO:0000313" key="4">
    <source>
        <dbReference type="Proteomes" id="UP000689129"/>
    </source>
</evidence>
<feature type="compositionally biased region" description="Polar residues" evidence="1">
    <location>
        <begin position="58"/>
        <end position="69"/>
    </location>
</feature>
<dbReference type="Proteomes" id="UP000689129">
    <property type="component" value="Unassembled WGS sequence"/>
</dbReference>
<dbReference type="EMBL" id="JAEMWZ010000845">
    <property type="protein sequence ID" value="KAG7103904.1"/>
    <property type="molecule type" value="Genomic_DNA"/>
</dbReference>
<evidence type="ECO:0000256" key="1">
    <source>
        <dbReference type="SAM" id="MobiDB-lite"/>
    </source>
</evidence>
<comment type="caution">
    <text evidence="3">The sequence shown here is derived from an EMBL/GenBank/DDBJ whole genome shotgun (WGS) entry which is preliminary data.</text>
</comment>
<sequence length="80" mass="8614">MPLLLLLVFALTALEVGSITKPIHGEARMPGALAARGFGEEEISQSIVLETRVNTLTTEEGNPATTTSKVHSKYERSAFD</sequence>
<accession>A0A8I3AE88</accession>
<protein>
    <submittedName>
        <fullName evidence="3">Uncharacterized protein</fullName>
    </submittedName>
</protein>
<name>A0A8I3AE88_VERLO</name>
<feature type="signal peptide" evidence="2">
    <location>
        <begin position="1"/>
        <end position="18"/>
    </location>
</feature>
<feature type="region of interest" description="Disordered" evidence="1">
    <location>
        <begin position="58"/>
        <end position="80"/>
    </location>
</feature>
<dbReference type="AlphaFoldDB" id="A0A8I3AE88"/>
<gene>
    <name evidence="3" type="ORF">HYQ45_018609</name>
</gene>
<feature type="chain" id="PRO_5034981772" evidence="2">
    <location>
        <begin position="19"/>
        <end position="80"/>
    </location>
</feature>
<keyword evidence="2" id="KW-0732">Signal</keyword>
<evidence type="ECO:0000313" key="3">
    <source>
        <dbReference type="EMBL" id="KAG7103904.1"/>
    </source>
</evidence>
<evidence type="ECO:0000256" key="2">
    <source>
        <dbReference type="SAM" id="SignalP"/>
    </source>
</evidence>
<reference evidence="3" key="1">
    <citation type="journal article" date="2021" name="Mol. Plant Pathol.">
        <title>A 20-kb lineage-specific genomic region tames virulence in pathogenic amphidiploid Verticillium longisporum.</title>
        <authorList>
            <person name="Harting R."/>
            <person name="Starke J."/>
            <person name="Kusch H."/>
            <person name="Poggeler S."/>
            <person name="Maurus I."/>
            <person name="Schluter R."/>
            <person name="Landesfeind M."/>
            <person name="Bulla I."/>
            <person name="Nowrousian M."/>
            <person name="de Jonge R."/>
            <person name="Stahlhut G."/>
            <person name="Hoff K.J."/>
            <person name="Asshauer K.P."/>
            <person name="Thurmer A."/>
            <person name="Stanke M."/>
            <person name="Daniel R."/>
            <person name="Morgenstern B."/>
            <person name="Thomma B.P.H.J."/>
            <person name="Kronstad J.W."/>
            <person name="Braus-Stromeyer S.A."/>
            <person name="Braus G.H."/>
        </authorList>
    </citation>
    <scope>NUCLEOTIDE SEQUENCE</scope>
    <source>
        <strain evidence="3">Vl32</strain>
    </source>
</reference>
<organism evidence="3 4">
    <name type="scientific">Verticillium longisporum</name>
    <name type="common">Verticillium dahliae var. longisporum</name>
    <dbReference type="NCBI Taxonomy" id="100787"/>
    <lineage>
        <taxon>Eukaryota</taxon>
        <taxon>Fungi</taxon>
        <taxon>Dikarya</taxon>
        <taxon>Ascomycota</taxon>
        <taxon>Pezizomycotina</taxon>
        <taxon>Sordariomycetes</taxon>
        <taxon>Hypocreomycetidae</taxon>
        <taxon>Glomerellales</taxon>
        <taxon>Plectosphaerellaceae</taxon>
        <taxon>Verticillium</taxon>
    </lineage>
</organism>